<evidence type="ECO:0000259" key="13">
    <source>
        <dbReference type="PROSITE" id="PS50109"/>
    </source>
</evidence>
<dbReference type="Pfam" id="PF02518">
    <property type="entry name" value="HATPase_c"/>
    <property type="match status" value="1"/>
</dbReference>
<evidence type="ECO:0000313" key="16">
    <source>
        <dbReference type="Proteomes" id="UP000076563"/>
    </source>
</evidence>
<evidence type="ECO:0000256" key="3">
    <source>
        <dbReference type="ARBA" id="ARBA00012438"/>
    </source>
</evidence>
<dbReference type="PROSITE" id="PS50109">
    <property type="entry name" value="HIS_KIN"/>
    <property type="match status" value="1"/>
</dbReference>
<gene>
    <name evidence="15" type="ORF">AV654_30725</name>
</gene>
<dbReference type="FunFam" id="3.30.565.10:FF:000006">
    <property type="entry name" value="Sensor histidine kinase WalK"/>
    <property type="match status" value="1"/>
</dbReference>
<dbReference type="Proteomes" id="UP000076563">
    <property type="component" value="Unassembled WGS sequence"/>
</dbReference>
<dbReference type="GO" id="GO:0005524">
    <property type="term" value="F:ATP binding"/>
    <property type="evidence" value="ECO:0007669"/>
    <property type="project" value="UniProtKB-KW"/>
</dbReference>
<protein>
    <recommendedName>
        <fullName evidence="3">histidine kinase</fullName>
        <ecNumber evidence="3">2.7.13.3</ecNumber>
    </recommendedName>
</protein>
<comment type="catalytic activity">
    <reaction evidence="1">
        <text>ATP + protein L-histidine = ADP + protein N-phospho-L-histidine.</text>
        <dbReference type="EC" id="2.7.13.3"/>
    </reaction>
</comment>
<dbReference type="InterPro" id="IPR003594">
    <property type="entry name" value="HATPase_dom"/>
</dbReference>
<feature type="transmembrane region" description="Helical" evidence="12">
    <location>
        <begin position="156"/>
        <end position="178"/>
    </location>
</feature>
<keyword evidence="12" id="KW-0812">Transmembrane</keyword>
<comment type="subcellular location">
    <subcellularLocation>
        <location evidence="2">Cell membrane</location>
        <topology evidence="2">Multi-pass membrane protein</topology>
    </subcellularLocation>
</comment>
<dbReference type="PANTHER" id="PTHR43711:SF1">
    <property type="entry name" value="HISTIDINE KINASE 1"/>
    <property type="match status" value="1"/>
</dbReference>
<keyword evidence="10" id="KW-0902">Two-component regulatory system</keyword>
<evidence type="ECO:0000256" key="8">
    <source>
        <dbReference type="ARBA" id="ARBA00022777"/>
    </source>
</evidence>
<dbReference type="PROSITE" id="PS50885">
    <property type="entry name" value="HAMP"/>
    <property type="match status" value="1"/>
</dbReference>
<evidence type="ECO:0000256" key="4">
    <source>
        <dbReference type="ARBA" id="ARBA00022475"/>
    </source>
</evidence>
<dbReference type="InterPro" id="IPR036097">
    <property type="entry name" value="HisK_dim/P_sf"/>
</dbReference>
<evidence type="ECO:0000256" key="11">
    <source>
        <dbReference type="ARBA" id="ARBA00023136"/>
    </source>
</evidence>
<keyword evidence="11 12" id="KW-0472">Membrane</keyword>
<dbReference type="SMART" id="SM00388">
    <property type="entry name" value="HisKA"/>
    <property type="match status" value="1"/>
</dbReference>
<keyword evidence="9" id="KW-0067">ATP-binding</keyword>
<accession>A0A163UW56</accession>
<dbReference type="PRINTS" id="PR00344">
    <property type="entry name" value="BCTRLSENSOR"/>
</dbReference>
<comment type="caution">
    <text evidence="15">The sequence shown here is derived from an EMBL/GenBank/DDBJ whole genome shotgun (WGS) entry which is preliminary data.</text>
</comment>
<dbReference type="GO" id="GO:0000155">
    <property type="term" value="F:phosphorelay sensor kinase activity"/>
    <property type="evidence" value="ECO:0007669"/>
    <property type="project" value="InterPro"/>
</dbReference>
<dbReference type="SUPFAM" id="SSF55874">
    <property type="entry name" value="ATPase domain of HSP90 chaperone/DNA topoisomerase II/histidine kinase"/>
    <property type="match status" value="1"/>
</dbReference>
<dbReference type="InterPro" id="IPR003660">
    <property type="entry name" value="HAMP_dom"/>
</dbReference>
<dbReference type="EC" id="2.7.13.3" evidence="3"/>
<evidence type="ECO:0000256" key="9">
    <source>
        <dbReference type="ARBA" id="ARBA00022840"/>
    </source>
</evidence>
<dbReference type="Gene3D" id="3.30.565.10">
    <property type="entry name" value="Histidine kinase-like ATPase, C-terminal domain"/>
    <property type="match status" value="1"/>
</dbReference>
<evidence type="ECO:0000256" key="5">
    <source>
        <dbReference type="ARBA" id="ARBA00022553"/>
    </source>
</evidence>
<dbReference type="AlphaFoldDB" id="A0A163UW56"/>
<evidence type="ECO:0000256" key="6">
    <source>
        <dbReference type="ARBA" id="ARBA00022679"/>
    </source>
</evidence>
<name>A0A163UW56_9BACL</name>
<evidence type="ECO:0000256" key="2">
    <source>
        <dbReference type="ARBA" id="ARBA00004651"/>
    </source>
</evidence>
<dbReference type="SMART" id="SM00387">
    <property type="entry name" value="HATPase_c"/>
    <property type="match status" value="1"/>
</dbReference>
<evidence type="ECO:0000256" key="1">
    <source>
        <dbReference type="ARBA" id="ARBA00000085"/>
    </source>
</evidence>
<dbReference type="InterPro" id="IPR050736">
    <property type="entry name" value="Sensor_HK_Regulatory"/>
</dbReference>
<keyword evidence="4" id="KW-1003">Cell membrane</keyword>
<dbReference type="FunFam" id="1.10.287.130:FF:000001">
    <property type="entry name" value="Two-component sensor histidine kinase"/>
    <property type="match status" value="1"/>
</dbReference>
<evidence type="ECO:0000259" key="14">
    <source>
        <dbReference type="PROSITE" id="PS50885"/>
    </source>
</evidence>
<dbReference type="Pfam" id="PF00512">
    <property type="entry name" value="HisKA"/>
    <property type="match status" value="1"/>
</dbReference>
<proteinExistence type="predicted"/>
<keyword evidence="7" id="KW-0547">Nucleotide-binding</keyword>
<evidence type="ECO:0000256" key="10">
    <source>
        <dbReference type="ARBA" id="ARBA00023012"/>
    </source>
</evidence>
<dbReference type="STRING" id="1007103.GCA_000213315_06525"/>
<dbReference type="Gene3D" id="1.10.287.130">
    <property type="match status" value="1"/>
</dbReference>
<keyword evidence="5" id="KW-0597">Phosphoprotein</keyword>
<feature type="domain" description="Histidine kinase" evidence="13">
    <location>
        <begin position="245"/>
        <end position="459"/>
    </location>
</feature>
<keyword evidence="12" id="KW-1133">Transmembrane helix</keyword>
<keyword evidence="16" id="KW-1185">Reference proteome</keyword>
<dbReference type="CDD" id="cd00082">
    <property type="entry name" value="HisKA"/>
    <property type="match status" value="1"/>
</dbReference>
<keyword evidence="6" id="KW-0808">Transferase</keyword>
<evidence type="ECO:0000256" key="12">
    <source>
        <dbReference type="SAM" id="Phobius"/>
    </source>
</evidence>
<dbReference type="InterPro" id="IPR036890">
    <property type="entry name" value="HATPase_C_sf"/>
</dbReference>
<dbReference type="PANTHER" id="PTHR43711">
    <property type="entry name" value="TWO-COMPONENT HISTIDINE KINASE"/>
    <property type="match status" value="1"/>
</dbReference>
<dbReference type="InterPro" id="IPR004358">
    <property type="entry name" value="Sig_transdc_His_kin-like_C"/>
</dbReference>
<dbReference type="GO" id="GO:0005886">
    <property type="term" value="C:plasma membrane"/>
    <property type="evidence" value="ECO:0007669"/>
    <property type="project" value="UniProtKB-SubCell"/>
</dbReference>
<dbReference type="RefSeq" id="WP_063186140.1">
    <property type="nucleotide sequence ID" value="NZ_LQRA01000083.1"/>
</dbReference>
<keyword evidence="8" id="KW-0418">Kinase</keyword>
<feature type="domain" description="HAMP" evidence="14">
    <location>
        <begin position="192"/>
        <end position="237"/>
    </location>
</feature>
<sequence>MMLWPKAWRVAAFALSILFFWSIGFAVASGLESSYAKQHTWERMLASGAATTALMAKDPARADDVLRQLALLLPARIVLVEADGRHIAYGEQAESFSGEISREAAANVFNGGTLRSFERSDLLGPGEATIGQLFAANGREAALFIRTDTPSPLRHYGWQLFALLVGGLLQMAALLAFIRLGRTSRREFFHLMVGTLNRMAKGDFNIKLDADPKRIGPYEPLASGINRMAGELGQMERMRQEFIANVSHEIQSPLTSISGFSRELQNDNVSKEERIEILGIIETESRRLSKLSDNLLKLTSLESDHHPFEPKRYRLDNQLRKIVLACEPQWVAKYLEMDVELDHVTVTADEDTLSQVWLNLLSNSIKFAPEGGVIAIRLQQLDDRAVVTVRDNGCGIDEEDLPFVFDRFFKADKSRSRSSGGSGLGLSIVKKIVDMHQGTITVHSEPGKGAAFTVSLPLS</sequence>
<evidence type="ECO:0000313" key="15">
    <source>
        <dbReference type="EMBL" id="KZE73950.1"/>
    </source>
</evidence>
<dbReference type="SUPFAM" id="SSF47384">
    <property type="entry name" value="Homodimeric domain of signal transducing histidine kinase"/>
    <property type="match status" value="1"/>
</dbReference>
<dbReference type="eggNOG" id="COG5002">
    <property type="taxonomic scope" value="Bacteria"/>
</dbReference>
<reference evidence="16" key="1">
    <citation type="submission" date="2016-01" db="EMBL/GenBank/DDBJ databases">
        <title>Draft genome of Chromobacterium sp. F49.</title>
        <authorList>
            <person name="Hong K.W."/>
        </authorList>
    </citation>
    <scope>NUCLEOTIDE SEQUENCE [LARGE SCALE GENOMIC DNA]</scope>
    <source>
        <strain evidence="16">M63</strain>
    </source>
</reference>
<dbReference type="EMBL" id="LQRA01000083">
    <property type="protein sequence ID" value="KZE73950.1"/>
    <property type="molecule type" value="Genomic_DNA"/>
</dbReference>
<organism evidence="15 16">
    <name type="scientific">Paenibacillus elgii</name>
    <dbReference type="NCBI Taxonomy" id="189691"/>
    <lineage>
        <taxon>Bacteria</taxon>
        <taxon>Bacillati</taxon>
        <taxon>Bacillota</taxon>
        <taxon>Bacilli</taxon>
        <taxon>Bacillales</taxon>
        <taxon>Paenibacillaceae</taxon>
        <taxon>Paenibacillus</taxon>
    </lineage>
</organism>
<dbReference type="InterPro" id="IPR005467">
    <property type="entry name" value="His_kinase_dom"/>
</dbReference>
<evidence type="ECO:0000256" key="7">
    <source>
        <dbReference type="ARBA" id="ARBA00022741"/>
    </source>
</evidence>
<dbReference type="InterPro" id="IPR003661">
    <property type="entry name" value="HisK_dim/P_dom"/>
</dbReference>